<name>A0A8S5UV37_9CAUD</name>
<dbReference type="EMBL" id="BK016144">
    <property type="protein sequence ID" value="DAF98315.1"/>
    <property type="molecule type" value="Genomic_DNA"/>
</dbReference>
<organism evidence="1">
    <name type="scientific">Siphoviridae sp. ctaDn21</name>
    <dbReference type="NCBI Taxonomy" id="2825563"/>
    <lineage>
        <taxon>Viruses</taxon>
        <taxon>Duplodnaviria</taxon>
        <taxon>Heunggongvirae</taxon>
        <taxon>Uroviricota</taxon>
        <taxon>Caudoviricetes</taxon>
    </lineage>
</organism>
<accession>A0A8S5UV37</accession>
<protein>
    <submittedName>
        <fullName evidence="1">Uncharacterized protein</fullName>
    </submittedName>
</protein>
<reference evidence="1" key="1">
    <citation type="journal article" date="2021" name="Proc. Natl. Acad. Sci. U.S.A.">
        <title>A Catalog of Tens of Thousands of Viruses from Human Metagenomes Reveals Hidden Associations with Chronic Diseases.</title>
        <authorList>
            <person name="Tisza M.J."/>
            <person name="Buck C.B."/>
        </authorList>
    </citation>
    <scope>NUCLEOTIDE SEQUENCE</scope>
    <source>
        <strain evidence="1">CtaDn21</strain>
    </source>
</reference>
<proteinExistence type="predicted"/>
<sequence>MKKGSCHLNDLNLVSLFQFKTEDSAGGRKLKEEIKWLIN</sequence>
<evidence type="ECO:0000313" key="1">
    <source>
        <dbReference type="EMBL" id="DAF98315.1"/>
    </source>
</evidence>